<feature type="region of interest" description="Disordered" evidence="1">
    <location>
        <begin position="43"/>
        <end position="89"/>
    </location>
</feature>
<evidence type="ECO:0000256" key="2">
    <source>
        <dbReference type="SAM" id="Phobius"/>
    </source>
</evidence>
<comment type="caution">
    <text evidence="3">The sequence shown here is derived from an EMBL/GenBank/DDBJ whole genome shotgun (WGS) entry which is preliminary data.</text>
</comment>
<feature type="compositionally biased region" description="Basic residues" evidence="1">
    <location>
        <begin position="43"/>
        <end position="53"/>
    </location>
</feature>
<keyword evidence="2" id="KW-1133">Transmembrane helix</keyword>
<organism evidence="3 4">
    <name type="scientific">Micromonospora kangleipakensis</name>
    <dbReference type="NCBI Taxonomy" id="1077942"/>
    <lineage>
        <taxon>Bacteria</taxon>
        <taxon>Bacillati</taxon>
        <taxon>Actinomycetota</taxon>
        <taxon>Actinomycetes</taxon>
        <taxon>Micromonosporales</taxon>
        <taxon>Micromonosporaceae</taxon>
        <taxon>Micromonospora</taxon>
    </lineage>
</organism>
<keyword evidence="2" id="KW-0812">Transmembrane</keyword>
<keyword evidence="4" id="KW-1185">Reference proteome</keyword>
<evidence type="ECO:0000256" key="1">
    <source>
        <dbReference type="SAM" id="MobiDB-lite"/>
    </source>
</evidence>
<dbReference type="EMBL" id="SHLD01000001">
    <property type="protein sequence ID" value="RZU76900.1"/>
    <property type="molecule type" value="Genomic_DNA"/>
</dbReference>
<name>A0A4Q8BFY9_9ACTN</name>
<reference evidence="3 4" key="1">
    <citation type="submission" date="2019-02" db="EMBL/GenBank/DDBJ databases">
        <title>Sequencing the genomes of 1000 actinobacteria strains.</title>
        <authorList>
            <person name="Klenk H.-P."/>
        </authorList>
    </citation>
    <scope>NUCLEOTIDE SEQUENCE [LARGE SCALE GENOMIC DNA]</scope>
    <source>
        <strain evidence="3 4">DSM 45612</strain>
    </source>
</reference>
<proteinExistence type="predicted"/>
<gene>
    <name evidence="3" type="ORF">EV384_5609</name>
</gene>
<evidence type="ECO:0000313" key="4">
    <source>
        <dbReference type="Proteomes" id="UP000294114"/>
    </source>
</evidence>
<feature type="transmembrane region" description="Helical" evidence="2">
    <location>
        <begin position="6"/>
        <end position="24"/>
    </location>
</feature>
<sequence>MPGPLWAVIALLTGAPLVMVGWTRRARRRRTLTREQKLAAARRAARGLRRTARRAGPGLSDTESARPADNWSSFMGGPPGDVGGGTGSI</sequence>
<keyword evidence="2" id="KW-0472">Membrane</keyword>
<dbReference type="RefSeq" id="WP_130337865.1">
    <property type="nucleotide sequence ID" value="NZ_SHLD01000001.1"/>
</dbReference>
<protein>
    <submittedName>
        <fullName evidence="3">Uncharacterized protein</fullName>
    </submittedName>
</protein>
<dbReference type="Proteomes" id="UP000294114">
    <property type="component" value="Unassembled WGS sequence"/>
</dbReference>
<accession>A0A4Q8BFY9</accession>
<dbReference type="AlphaFoldDB" id="A0A4Q8BFY9"/>
<feature type="compositionally biased region" description="Gly residues" evidence="1">
    <location>
        <begin position="77"/>
        <end position="89"/>
    </location>
</feature>
<evidence type="ECO:0000313" key="3">
    <source>
        <dbReference type="EMBL" id="RZU76900.1"/>
    </source>
</evidence>